<dbReference type="GO" id="GO:0016616">
    <property type="term" value="F:oxidoreductase activity, acting on the CH-OH group of donors, NAD or NADP as acceptor"/>
    <property type="evidence" value="ECO:0007669"/>
    <property type="project" value="InterPro"/>
</dbReference>
<dbReference type="PANTHER" id="PTHR48075:SF5">
    <property type="entry name" value="3-HYDROXYBUTYRYL-COA DEHYDROGENASE"/>
    <property type="match status" value="1"/>
</dbReference>
<evidence type="ECO:0000256" key="3">
    <source>
        <dbReference type="ARBA" id="ARBA00023002"/>
    </source>
</evidence>
<dbReference type="GO" id="GO:0006631">
    <property type="term" value="P:fatty acid metabolic process"/>
    <property type="evidence" value="ECO:0007669"/>
    <property type="project" value="InterPro"/>
</dbReference>
<feature type="site" description="Important for catalytic activity" evidence="4">
    <location>
        <position position="142"/>
    </location>
</feature>
<dbReference type="Pfam" id="PF02737">
    <property type="entry name" value="3HCDH_N"/>
    <property type="match status" value="1"/>
</dbReference>
<feature type="domain" description="3-hydroxyacyl-CoA dehydrogenase C-terminal" evidence="6">
    <location>
        <begin position="188"/>
        <end position="284"/>
    </location>
</feature>
<evidence type="ECO:0000256" key="5">
    <source>
        <dbReference type="PIRSR" id="PIRSR000105-2"/>
    </source>
</evidence>
<dbReference type="Pfam" id="PF00725">
    <property type="entry name" value="3HCDH"/>
    <property type="match status" value="1"/>
</dbReference>
<dbReference type="InterPro" id="IPR008927">
    <property type="entry name" value="6-PGluconate_DH-like_C_sf"/>
</dbReference>
<name>A0A419T1N7_9FIRM</name>
<gene>
    <name evidence="8" type="ORF">BET01_20750</name>
</gene>
<dbReference type="InterPro" id="IPR006108">
    <property type="entry name" value="3HC_DH_C"/>
</dbReference>
<evidence type="ECO:0000256" key="4">
    <source>
        <dbReference type="PIRSR" id="PIRSR000105-1"/>
    </source>
</evidence>
<feature type="binding site" evidence="5">
    <location>
        <position position="94"/>
    </location>
    <ligand>
        <name>NAD(+)</name>
        <dbReference type="ChEBI" id="CHEBI:57540"/>
    </ligand>
</feature>
<keyword evidence="5" id="KW-0520">NAD</keyword>
<dbReference type="RefSeq" id="WP_120197124.1">
    <property type="nucleotide sequence ID" value="NZ_MCIA01000021.1"/>
</dbReference>
<protein>
    <recommendedName>
        <fullName evidence="10">3-hydroxybutyryl-CoA dehydrogenase</fullName>
    </recommendedName>
</protein>
<evidence type="ECO:0000256" key="2">
    <source>
        <dbReference type="ARBA" id="ARBA00009463"/>
    </source>
</evidence>
<dbReference type="PIRSF" id="PIRSF000105">
    <property type="entry name" value="HCDH"/>
    <property type="match status" value="1"/>
</dbReference>
<dbReference type="Gene3D" id="3.40.50.720">
    <property type="entry name" value="NAD(P)-binding Rossmann-like Domain"/>
    <property type="match status" value="1"/>
</dbReference>
<proteinExistence type="inferred from homology"/>
<dbReference type="Proteomes" id="UP000284277">
    <property type="component" value="Unassembled WGS sequence"/>
</dbReference>
<evidence type="ECO:0000313" key="8">
    <source>
        <dbReference type="EMBL" id="RKD31349.1"/>
    </source>
</evidence>
<dbReference type="InterPro" id="IPR036291">
    <property type="entry name" value="NAD(P)-bd_dom_sf"/>
</dbReference>
<dbReference type="EMBL" id="MCIA01000021">
    <property type="protein sequence ID" value="RKD31349.1"/>
    <property type="molecule type" value="Genomic_DNA"/>
</dbReference>
<feature type="binding site" evidence="5">
    <location>
        <position position="145"/>
    </location>
    <ligand>
        <name>NAD(+)</name>
        <dbReference type="ChEBI" id="CHEBI:57540"/>
    </ligand>
</feature>
<dbReference type="Gene3D" id="1.10.1040.10">
    <property type="entry name" value="N-(1-d-carboxylethyl)-l-norvaline Dehydrogenase, domain 2"/>
    <property type="match status" value="1"/>
</dbReference>
<dbReference type="GO" id="GO:0070403">
    <property type="term" value="F:NAD+ binding"/>
    <property type="evidence" value="ECO:0007669"/>
    <property type="project" value="InterPro"/>
</dbReference>
<feature type="binding site" evidence="5">
    <location>
        <begin position="13"/>
        <end position="18"/>
    </location>
    <ligand>
        <name>NAD(+)</name>
        <dbReference type="ChEBI" id="CHEBI:57540"/>
    </ligand>
</feature>
<evidence type="ECO:0008006" key="10">
    <source>
        <dbReference type="Google" id="ProtNLM"/>
    </source>
</evidence>
<dbReference type="SUPFAM" id="SSF48179">
    <property type="entry name" value="6-phosphogluconate dehydrogenase C-terminal domain-like"/>
    <property type="match status" value="1"/>
</dbReference>
<comment type="pathway">
    <text evidence="1">Lipid metabolism; butanoate metabolism.</text>
</comment>
<keyword evidence="3" id="KW-0560">Oxidoreductase</keyword>
<keyword evidence="9" id="KW-1185">Reference proteome</keyword>
<feature type="binding site" evidence="5">
    <location>
        <position position="36"/>
    </location>
    <ligand>
        <name>NAD(+)</name>
        <dbReference type="ChEBI" id="CHEBI:57540"/>
    </ligand>
</feature>
<evidence type="ECO:0000259" key="7">
    <source>
        <dbReference type="Pfam" id="PF02737"/>
    </source>
</evidence>
<sequence length="284" mass="31660">MGEYKVKSVGILGAGVMGTGVAQKMAQCHYDVVLVDISNEILQKSLLTIKKNLMLNNMMKLSKFNVEETINKILLTTDCEELRDVDVVIENIPEKVDVKLNLYEKVSKICKQECIFMVNTSCIPISRIANALSFSDKVIGVHFLNPVPAQKISEVIKGNSTSEDTVVLTQEFLKSIDIESTVINDSPGFVTNRLSHLFMNEAANLVMEGIAEPEQIDLIFTKGFHHEMGPLHTADLIGIDTVVDSIDILYSYYHDSRYVCSPCLRKMVEKGELGIKSGKGFFIY</sequence>
<dbReference type="AlphaFoldDB" id="A0A419T1N7"/>
<evidence type="ECO:0000313" key="9">
    <source>
        <dbReference type="Proteomes" id="UP000284277"/>
    </source>
</evidence>
<feature type="domain" description="3-hydroxyacyl-CoA dehydrogenase NAD binding" evidence="7">
    <location>
        <begin position="9"/>
        <end position="185"/>
    </location>
</feature>
<comment type="similarity">
    <text evidence="2">Belongs to the 3-hydroxyacyl-CoA dehydrogenase family.</text>
</comment>
<feature type="binding site" evidence="5">
    <location>
        <position position="121"/>
    </location>
    <ligand>
        <name>NAD(+)</name>
        <dbReference type="ChEBI" id="CHEBI:57540"/>
    </ligand>
</feature>
<dbReference type="InterPro" id="IPR013328">
    <property type="entry name" value="6PGD_dom2"/>
</dbReference>
<feature type="binding site" evidence="5">
    <location>
        <position position="276"/>
    </location>
    <ligand>
        <name>NAD(+)</name>
        <dbReference type="ChEBI" id="CHEBI:57540"/>
    </ligand>
</feature>
<dbReference type="OrthoDB" id="9771883at2"/>
<dbReference type="SUPFAM" id="SSF51735">
    <property type="entry name" value="NAD(P)-binding Rossmann-fold domains"/>
    <property type="match status" value="1"/>
</dbReference>
<evidence type="ECO:0000256" key="1">
    <source>
        <dbReference type="ARBA" id="ARBA00005086"/>
    </source>
</evidence>
<dbReference type="InterPro" id="IPR022694">
    <property type="entry name" value="3-OHacyl-CoA_DH"/>
</dbReference>
<reference evidence="8 9" key="1">
    <citation type="submission" date="2016-08" db="EMBL/GenBank/DDBJ databases">
        <title>A new outlook on sporulation: Clostridium algidixylanolyticum.</title>
        <authorList>
            <person name="Poppleton D.I."/>
            <person name="Gribaldo S."/>
        </authorList>
    </citation>
    <scope>NUCLEOTIDE SEQUENCE [LARGE SCALE GENOMIC DNA]</scope>
    <source>
        <strain evidence="8 9">SPL73</strain>
    </source>
</reference>
<evidence type="ECO:0000259" key="6">
    <source>
        <dbReference type="Pfam" id="PF00725"/>
    </source>
</evidence>
<comment type="caution">
    <text evidence="8">The sequence shown here is derived from an EMBL/GenBank/DDBJ whole genome shotgun (WGS) entry which is preliminary data.</text>
</comment>
<dbReference type="InterPro" id="IPR006176">
    <property type="entry name" value="3-OHacyl-CoA_DH_NAD-bd"/>
</dbReference>
<accession>A0A419T1N7</accession>
<dbReference type="PANTHER" id="PTHR48075">
    <property type="entry name" value="3-HYDROXYACYL-COA DEHYDROGENASE FAMILY PROTEIN"/>
    <property type="match status" value="1"/>
</dbReference>
<organism evidence="8 9">
    <name type="scientific">Lacrimispora algidixylanolytica</name>
    <dbReference type="NCBI Taxonomy" id="94868"/>
    <lineage>
        <taxon>Bacteria</taxon>
        <taxon>Bacillati</taxon>
        <taxon>Bacillota</taxon>
        <taxon>Clostridia</taxon>
        <taxon>Lachnospirales</taxon>
        <taxon>Lachnospiraceae</taxon>
        <taxon>Lacrimispora</taxon>
    </lineage>
</organism>
<feature type="binding site" evidence="5">
    <location>
        <position position="99"/>
    </location>
    <ligand>
        <name>NAD(+)</name>
        <dbReference type="ChEBI" id="CHEBI:57540"/>
    </ligand>
</feature>